<proteinExistence type="predicted"/>
<keyword evidence="5" id="KW-0378">Hydrolase</keyword>
<gene>
    <name evidence="8" type="ORF">KY290_031133</name>
</gene>
<keyword evidence="1" id="KW-0808">Transferase</keyword>
<dbReference type="InterPro" id="IPR041373">
    <property type="entry name" value="RT_RNaseH"/>
</dbReference>
<reference evidence="8 9" key="1">
    <citation type="journal article" date="2021" name="bioRxiv">
        <title>Chromosome-scale and haplotype-resolved genome assembly of a tetraploid potato cultivar.</title>
        <authorList>
            <person name="Sun H."/>
            <person name="Jiao W.-B."/>
            <person name="Krause K."/>
            <person name="Campoy J.A."/>
            <person name="Goel M."/>
            <person name="Folz-Donahue K."/>
            <person name="Kukat C."/>
            <person name="Huettel B."/>
            <person name="Schneeberger K."/>
        </authorList>
    </citation>
    <scope>NUCLEOTIDE SEQUENCE [LARGE SCALE GENOMIC DNA]</scope>
    <source>
        <strain evidence="8">SolTubOtavaFocal</strain>
        <tissue evidence="8">Leaves</tissue>
    </source>
</reference>
<keyword evidence="2" id="KW-0548">Nucleotidyltransferase</keyword>
<evidence type="ECO:0000313" key="8">
    <source>
        <dbReference type="EMBL" id="KAH0743140.1"/>
    </source>
</evidence>
<evidence type="ECO:0000256" key="6">
    <source>
        <dbReference type="ARBA" id="ARBA00022918"/>
    </source>
</evidence>
<evidence type="ECO:0000259" key="7">
    <source>
        <dbReference type="Pfam" id="PF17917"/>
    </source>
</evidence>
<keyword evidence="3" id="KW-0540">Nuclease</keyword>
<evidence type="ECO:0000256" key="5">
    <source>
        <dbReference type="ARBA" id="ARBA00022801"/>
    </source>
</evidence>
<keyword evidence="4" id="KW-0255">Endonuclease</keyword>
<sequence>MVEDTVEVFMDDFSVVGDTFDECLLNLSRALQRCEDANLLLNREKCHFMVKEGIILGHKVSQKGLEVDKAKIEVIEKLPPPICVKGVQSFLGHAGFYRRFIKDFSKIAYPMCKLLEKEVKFLFDEACLRSFECLKEKLISASVIIGPDWAEPFEVMCDANGTSLGVVLGQKRNKMFHPIYYSSKSLNGEHRNYIVTEQELLAVVYAFEKFRAYLLCTRVIVHIDHAALRYLMEKKDTKPMLIRWVLLLHEFDFEVKDIRGCENQVANHLSRLEAENKEELELEINDSFPNEQVLAATLDLIPCLLIMLTFLLVT</sequence>
<dbReference type="PANTHER" id="PTHR34072">
    <property type="entry name" value="ENZYMATIC POLYPROTEIN-RELATED"/>
    <property type="match status" value="1"/>
</dbReference>
<dbReference type="Pfam" id="PF17917">
    <property type="entry name" value="RT_RNaseH"/>
    <property type="match status" value="1"/>
</dbReference>
<organism evidence="8 9">
    <name type="scientific">Solanum tuberosum</name>
    <name type="common">Potato</name>
    <dbReference type="NCBI Taxonomy" id="4113"/>
    <lineage>
        <taxon>Eukaryota</taxon>
        <taxon>Viridiplantae</taxon>
        <taxon>Streptophyta</taxon>
        <taxon>Embryophyta</taxon>
        <taxon>Tracheophyta</taxon>
        <taxon>Spermatophyta</taxon>
        <taxon>Magnoliopsida</taxon>
        <taxon>eudicotyledons</taxon>
        <taxon>Gunneridae</taxon>
        <taxon>Pentapetalae</taxon>
        <taxon>asterids</taxon>
        <taxon>lamiids</taxon>
        <taxon>Solanales</taxon>
        <taxon>Solanaceae</taxon>
        <taxon>Solanoideae</taxon>
        <taxon>Solaneae</taxon>
        <taxon>Solanum</taxon>
    </lineage>
</organism>
<evidence type="ECO:0000256" key="1">
    <source>
        <dbReference type="ARBA" id="ARBA00022679"/>
    </source>
</evidence>
<evidence type="ECO:0000256" key="2">
    <source>
        <dbReference type="ARBA" id="ARBA00022695"/>
    </source>
</evidence>
<evidence type="ECO:0000313" key="9">
    <source>
        <dbReference type="Proteomes" id="UP000826656"/>
    </source>
</evidence>
<name>A0ABQ7U8A8_SOLTU</name>
<dbReference type="SUPFAM" id="SSF56672">
    <property type="entry name" value="DNA/RNA polymerases"/>
    <property type="match status" value="1"/>
</dbReference>
<dbReference type="CDD" id="cd09274">
    <property type="entry name" value="RNase_HI_RT_Ty3"/>
    <property type="match status" value="1"/>
</dbReference>
<dbReference type="PANTHER" id="PTHR34072:SF57">
    <property type="entry name" value="RNA-DIRECTED DNA POLYMERASE"/>
    <property type="match status" value="1"/>
</dbReference>
<keyword evidence="9" id="KW-1185">Reference proteome</keyword>
<comment type="caution">
    <text evidence="8">The sequence shown here is derived from an EMBL/GenBank/DDBJ whole genome shotgun (WGS) entry which is preliminary data.</text>
</comment>
<dbReference type="Proteomes" id="UP000826656">
    <property type="component" value="Unassembled WGS sequence"/>
</dbReference>
<evidence type="ECO:0000256" key="3">
    <source>
        <dbReference type="ARBA" id="ARBA00022722"/>
    </source>
</evidence>
<protein>
    <recommendedName>
        <fullName evidence="7">Reverse transcriptase RNase H-like domain-containing protein</fullName>
    </recommendedName>
</protein>
<accession>A0ABQ7U8A8</accession>
<feature type="domain" description="Reverse transcriptase RNase H-like" evidence="7">
    <location>
        <begin position="148"/>
        <end position="251"/>
    </location>
</feature>
<evidence type="ECO:0000256" key="4">
    <source>
        <dbReference type="ARBA" id="ARBA00022759"/>
    </source>
</evidence>
<keyword evidence="6" id="KW-0695">RNA-directed DNA polymerase</keyword>
<dbReference type="EMBL" id="JAIVGD010000023">
    <property type="protein sequence ID" value="KAH0743140.1"/>
    <property type="molecule type" value="Genomic_DNA"/>
</dbReference>
<dbReference type="InterPro" id="IPR043502">
    <property type="entry name" value="DNA/RNA_pol_sf"/>
</dbReference>
<dbReference type="Gene3D" id="3.30.70.270">
    <property type="match status" value="2"/>
</dbReference>
<dbReference type="InterPro" id="IPR043128">
    <property type="entry name" value="Rev_trsase/Diguanyl_cyclase"/>
</dbReference>